<evidence type="ECO:0000313" key="6">
    <source>
        <dbReference type="EMBL" id="REG11086.1"/>
    </source>
</evidence>
<evidence type="ECO:0000256" key="4">
    <source>
        <dbReference type="ARBA" id="ARBA00023136"/>
    </source>
</evidence>
<protein>
    <submittedName>
        <fullName evidence="6">4-hydroxybenzoate polyprenyltransferase</fullName>
    </submittedName>
</protein>
<evidence type="ECO:0000256" key="1">
    <source>
        <dbReference type="ARBA" id="ARBA00004141"/>
    </source>
</evidence>
<reference evidence="6 7" key="1">
    <citation type="submission" date="2018-08" db="EMBL/GenBank/DDBJ databases">
        <title>Genomic Encyclopedia of Type Strains, Phase IV (KMG-IV): sequencing the most valuable type-strain genomes for metagenomic binning, comparative biology and taxonomic classification.</title>
        <authorList>
            <person name="Goeker M."/>
        </authorList>
    </citation>
    <scope>NUCLEOTIDE SEQUENCE [LARGE SCALE GENOMIC DNA]</scope>
    <source>
        <strain evidence="6 7">DSM 23923</strain>
    </source>
</reference>
<evidence type="ECO:0000313" key="7">
    <source>
        <dbReference type="Proteomes" id="UP000256388"/>
    </source>
</evidence>
<sequence>MLKDIFSSLRVKQWLKNAFVLAALVFDRQLTNLTAVRSTLTGVIIFCFLSSSVYVFNDIFDISADQKHPVKKNRAIASGRISVTNAILLAIILGAGSLLWASLISFNFFYICAIYLFMNLAYSKWLKHIPILDVMIIAAGFVLRVAAGVSLIEVERFSPWLYVVTTLLALYIGFGKRRAELNLLAEEANQHRTVFNGYTLAFLDQLITIVSATTIVSYSLYTFSAPNLPSNHAMMLTIPFVVYGIFRYLYLIQVKQTGGAPEELVIKDHPLQIALVLWGLSVLIIFYLT</sequence>
<feature type="transmembrane region" description="Helical" evidence="5">
    <location>
        <begin position="77"/>
        <end position="93"/>
    </location>
</feature>
<keyword evidence="7" id="KW-1185">Reference proteome</keyword>
<dbReference type="NCBIfam" id="NF008978">
    <property type="entry name" value="PRK12324.1-4"/>
    <property type="match status" value="1"/>
</dbReference>
<dbReference type="GO" id="GO:0016020">
    <property type="term" value="C:membrane"/>
    <property type="evidence" value="ECO:0007669"/>
    <property type="project" value="UniProtKB-SubCell"/>
</dbReference>
<keyword evidence="6" id="KW-0808">Transferase</keyword>
<dbReference type="RefSeq" id="WP_116224229.1">
    <property type="nucleotide sequence ID" value="NZ_AP018437.1"/>
</dbReference>
<dbReference type="Pfam" id="PF01040">
    <property type="entry name" value="UbiA"/>
    <property type="match status" value="1"/>
</dbReference>
<feature type="transmembrane region" description="Helical" evidence="5">
    <location>
        <begin position="99"/>
        <end position="118"/>
    </location>
</feature>
<dbReference type="CDD" id="cd13963">
    <property type="entry name" value="PT_UbiA_2"/>
    <property type="match status" value="1"/>
</dbReference>
<organism evidence="6 7">
    <name type="scientific">Pelolinea submarina</name>
    <dbReference type="NCBI Taxonomy" id="913107"/>
    <lineage>
        <taxon>Bacteria</taxon>
        <taxon>Bacillati</taxon>
        <taxon>Chloroflexota</taxon>
        <taxon>Anaerolineae</taxon>
        <taxon>Anaerolineales</taxon>
        <taxon>Anaerolineaceae</taxon>
        <taxon>Pelolinea</taxon>
    </lineage>
</organism>
<comment type="subcellular location">
    <subcellularLocation>
        <location evidence="1">Membrane</location>
        <topology evidence="1">Multi-pass membrane protein</topology>
    </subcellularLocation>
</comment>
<dbReference type="GO" id="GO:0016765">
    <property type="term" value="F:transferase activity, transferring alkyl or aryl (other than methyl) groups"/>
    <property type="evidence" value="ECO:0007669"/>
    <property type="project" value="InterPro"/>
</dbReference>
<dbReference type="Gene3D" id="1.10.357.140">
    <property type="entry name" value="UbiA prenyltransferase"/>
    <property type="match status" value="1"/>
</dbReference>
<keyword evidence="4 5" id="KW-0472">Membrane</keyword>
<feature type="transmembrane region" description="Helical" evidence="5">
    <location>
        <begin position="271"/>
        <end position="288"/>
    </location>
</feature>
<evidence type="ECO:0000256" key="2">
    <source>
        <dbReference type="ARBA" id="ARBA00022692"/>
    </source>
</evidence>
<dbReference type="InterPro" id="IPR044878">
    <property type="entry name" value="UbiA_sf"/>
</dbReference>
<feature type="transmembrane region" description="Helical" evidence="5">
    <location>
        <begin position="195"/>
        <end position="221"/>
    </location>
</feature>
<evidence type="ECO:0000256" key="5">
    <source>
        <dbReference type="SAM" id="Phobius"/>
    </source>
</evidence>
<gene>
    <name evidence="6" type="ORF">DFR64_0959</name>
</gene>
<proteinExistence type="predicted"/>
<dbReference type="OrthoDB" id="9803632at2"/>
<dbReference type="AlphaFoldDB" id="A0A347ZSR0"/>
<dbReference type="InterPro" id="IPR000537">
    <property type="entry name" value="UbiA_prenyltransferase"/>
</dbReference>
<name>A0A347ZSR0_9CHLR</name>
<feature type="transmembrane region" description="Helical" evidence="5">
    <location>
        <begin position="130"/>
        <end position="151"/>
    </location>
</feature>
<feature type="transmembrane region" description="Helical" evidence="5">
    <location>
        <begin position="35"/>
        <end position="56"/>
    </location>
</feature>
<feature type="transmembrane region" description="Helical" evidence="5">
    <location>
        <begin position="157"/>
        <end position="174"/>
    </location>
</feature>
<keyword evidence="2 5" id="KW-0812">Transmembrane</keyword>
<dbReference type="Proteomes" id="UP000256388">
    <property type="component" value="Unassembled WGS sequence"/>
</dbReference>
<dbReference type="EMBL" id="QUMS01000001">
    <property type="protein sequence ID" value="REG11086.1"/>
    <property type="molecule type" value="Genomic_DNA"/>
</dbReference>
<keyword evidence="3 5" id="KW-1133">Transmembrane helix</keyword>
<comment type="caution">
    <text evidence="6">The sequence shown here is derived from an EMBL/GenBank/DDBJ whole genome shotgun (WGS) entry which is preliminary data.</text>
</comment>
<feature type="transmembrane region" description="Helical" evidence="5">
    <location>
        <begin position="233"/>
        <end position="250"/>
    </location>
</feature>
<evidence type="ECO:0000256" key="3">
    <source>
        <dbReference type="ARBA" id="ARBA00022989"/>
    </source>
</evidence>
<accession>A0A347ZSR0</accession>
<dbReference type="NCBIfam" id="NF008977">
    <property type="entry name" value="PRK12324.1-2"/>
    <property type="match status" value="1"/>
</dbReference>